<dbReference type="InterPro" id="IPR051547">
    <property type="entry name" value="TDP2-like"/>
</dbReference>
<dbReference type="GO" id="GO:0006302">
    <property type="term" value="P:double-strand break repair"/>
    <property type="evidence" value="ECO:0007669"/>
    <property type="project" value="TreeGrafter"/>
</dbReference>
<dbReference type="PANTHER" id="PTHR15822">
    <property type="entry name" value="TRAF AND TNF RECEPTOR-ASSOCIATED PROTEIN"/>
    <property type="match status" value="1"/>
</dbReference>
<accession>A0A177E0Y5</accession>
<dbReference type="Pfam" id="PF03372">
    <property type="entry name" value="Exo_endo_phos"/>
    <property type="match status" value="1"/>
</dbReference>
<name>A0A177E0Y5_ALTAL</name>
<comment type="cofactor">
    <cofactor evidence="2">
        <name>Mg(2+)</name>
        <dbReference type="ChEBI" id="CHEBI:18420"/>
    </cofactor>
</comment>
<evidence type="ECO:0000256" key="5">
    <source>
        <dbReference type="ARBA" id="ARBA00022723"/>
    </source>
</evidence>
<dbReference type="Gene3D" id="3.60.10.10">
    <property type="entry name" value="Endonuclease/exonuclease/phosphatase"/>
    <property type="match status" value="1"/>
</dbReference>
<gene>
    <name evidence="12" type="ORF">CC77DRAFT_300458</name>
</gene>
<dbReference type="PANTHER" id="PTHR15822:SF4">
    <property type="entry name" value="TYROSYL-DNA PHOSPHODIESTERASE 2"/>
    <property type="match status" value="1"/>
</dbReference>
<evidence type="ECO:0000256" key="7">
    <source>
        <dbReference type="ARBA" id="ARBA00022801"/>
    </source>
</evidence>
<dbReference type="GO" id="GO:0004518">
    <property type="term" value="F:nuclease activity"/>
    <property type="evidence" value="ECO:0007669"/>
    <property type="project" value="UniProtKB-KW"/>
</dbReference>
<keyword evidence="8" id="KW-0460">Magnesium</keyword>
<keyword evidence="10" id="KW-0539">Nucleus</keyword>
<dbReference type="AlphaFoldDB" id="A0A177E0Y5"/>
<keyword evidence="5" id="KW-0479">Metal-binding</keyword>
<evidence type="ECO:0000256" key="3">
    <source>
        <dbReference type="ARBA" id="ARBA00004322"/>
    </source>
</evidence>
<dbReference type="OMA" id="PEPCCIL"/>
<dbReference type="InterPro" id="IPR036691">
    <property type="entry name" value="Endo/exonu/phosph_ase_sf"/>
</dbReference>
<sequence length="360" mass="40691">MSSNKPNPIMQALAAAFSTKIQKREDAFYEPRQQSYYCVSPDDDWVAAESGESPPKDESQPPVHPTKIRLISWNIDILVPFAEERMSAALDHLYDVVSSTEPESAIIIFFQEMGVSDMEQIRDSAWVKQRFNLTDIDSRNWLSPHYGTTTLLDRRLYIDSVFRVPWYSKFDRDGLFVDIVLHNQAHPDGLQKTMRLCNTHLESLVADPPVRPIQMTAAKQYLHHDSVSSAILAGDLNAIQPFDRTLHEDNNLNDAYLLIGGEGAGPGEEDSDNGYTWGYQVPQAMRDRFGCSRMDKILFTGSLSPIKFQRIGMGVKAAEEHRQMMTEAGELDWVSDHYGVMCDFVLTAGGQLVEQEHEGE</sequence>
<feature type="domain" description="Endonuclease/exonuclease/phosphatase" evidence="11">
    <location>
        <begin position="71"/>
        <end position="337"/>
    </location>
</feature>
<evidence type="ECO:0000256" key="10">
    <source>
        <dbReference type="ARBA" id="ARBA00023242"/>
    </source>
</evidence>
<dbReference type="InterPro" id="IPR005135">
    <property type="entry name" value="Endo/exonuclease/phosphatase"/>
</dbReference>
<evidence type="ECO:0000256" key="8">
    <source>
        <dbReference type="ARBA" id="ARBA00022842"/>
    </source>
</evidence>
<dbReference type="EMBL" id="KV441470">
    <property type="protein sequence ID" value="OAG25081.1"/>
    <property type="molecule type" value="Genomic_DNA"/>
</dbReference>
<dbReference type="VEuPathDB" id="FungiDB:CC77DRAFT_300458"/>
<evidence type="ECO:0000256" key="6">
    <source>
        <dbReference type="ARBA" id="ARBA00022763"/>
    </source>
</evidence>
<dbReference type="SUPFAM" id="SSF56219">
    <property type="entry name" value="DNase I-like"/>
    <property type="match status" value="1"/>
</dbReference>
<keyword evidence="6" id="KW-0227">DNA damage</keyword>
<dbReference type="GeneID" id="29116725"/>
<dbReference type="RefSeq" id="XP_018390502.1">
    <property type="nucleotide sequence ID" value="XM_018531131.1"/>
</dbReference>
<evidence type="ECO:0000256" key="4">
    <source>
        <dbReference type="ARBA" id="ARBA00022722"/>
    </source>
</evidence>
<protein>
    <recommendedName>
        <fullName evidence="11">Endonuclease/exonuclease/phosphatase domain-containing protein</fullName>
    </recommendedName>
</protein>
<proteinExistence type="predicted"/>
<dbReference type="Proteomes" id="UP000077248">
    <property type="component" value="Unassembled WGS sequence"/>
</dbReference>
<comment type="subcellular location">
    <subcellularLocation>
        <location evidence="3">Nucleus</location>
        <location evidence="3">PML body</location>
    </subcellularLocation>
</comment>
<dbReference type="GO" id="GO:0003697">
    <property type="term" value="F:single-stranded DNA binding"/>
    <property type="evidence" value="ECO:0007669"/>
    <property type="project" value="TreeGrafter"/>
</dbReference>
<keyword evidence="7" id="KW-0378">Hydrolase</keyword>
<dbReference type="KEGG" id="aalt:CC77DRAFT_300458"/>
<organism evidence="12 13">
    <name type="scientific">Alternaria alternata</name>
    <name type="common">Alternaria rot fungus</name>
    <name type="synonym">Torula alternata</name>
    <dbReference type="NCBI Taxonomy" id="5599"/>
    <lineage>
        <taxon>Eukaryota</taxon>
        <taxon>Fungi</taxon>
        <taxon>Dikarya</taxon>
        <taxon>Ascomycota</taxon>
        <taxon>Pezizomycotina</taxon>
        <taxon>Dothideomycetes</taxon>
        <taxon>Pleosporomycetidae</taxon>
        <taxon>Pleosporales</taxon>
        <taxon>Pleosporineae</taxon>
        <taxon>Pleosporaceae</taxon>
        <taxon>Alternaria</taxon>
        <taxon>Alternaria sect. Alternaria</taxon>
        <taxon>Alternaria alternata complex</taxon>
    </lineage>
</organism>
<evidence type="ECO:0000313" key="13">
    <source>
        <dbReference type="Proteomes" id="UP000077248"/>
    </source>
</evidence>
<dbReference type="GO" id="GO:0005737">
    <property type="term" value="C:cytoplasm"/>
    <property type="evidence" value="ECO:0007669"/>
    <property type="project" value="TreeGrafter"/>
</dbReference>
<evidence type="ECO:0000313" key="12">
    <source>
        <dbReference type="EMBL" id="OAG25081.1"/>
    </source>
</evidence>
<reference evidence="12 13" key="1">
    <citation type="submission" date="2016-05" db="EMBL/GenBank/DDBJ databases">
        <title>Comparative analysis of secretome profiles of manganese(II)-oxidizing ascomycete fungi.</title>
        <authorList>
            <consortium name="DOE Joint Genome Institute"/>
            <person name="Zeiner C.A."/>
            <person name="Purvine S.O."/>
            <person name="Zink E.M."/>
            <person name="Wu S."/>
            <person name="Pasa-Tolic L."/>
            <person name="Chaput D.L."/>
            <person name="Haridas S."/>
            <person name="Grigoriev I.V."/>
            <person name="Santelli C.M."/>
            <person name="Hansel C.M."/>
        </authorList>
    </citation>
    <scope>NUCLEOTIDE SEQUENCE [LARGE SCALE GENOMIC DNA]</scope>
    <source>
        <strain evidence="12 13">SRC1lrK2f</strain>
    </source>
</reference>
<evidence type="ECO:0000259" key="11">
    <source>
        <dbReference type="Pfam" id="PF03372"/>
    </source>
</evidence>
<dbReference type="CDD" id="cd09080">
    <property type="entry name" value="TDP2"/>
    <property type="match status" value="1"/>
</dbReference>
<comment type="cofactor">
    <cofactor evidence="1">
        <name>Mn(2+)</name>
        <dbReference type="ChEBI" id="CHEBI:29035"/>
    </cofactor>
</comment>
<evidence type="ECO:0000256" key="9">
    <source>
        <dbReference type="ARBA" id="ARBA00023204"/>
    </source>
</evidence>
<keyword evidence="9" id="KW-0234">DNA repair</keyword>
<evidence type="ECO:0000256" key="2">
    <source>
        <dbReference type="ARBA" id="ARBA00001946"/>
    </source>
</evidence>
<dbReference type="GO" id="GO:0070260">
    <property type="term" value="F:5'-tyrosyl-DNA phosphodiesterase activity"/>
    <property type="evidence" value="ECO:0007669"/>
    <property type="project" value="TreeGrafter"/>
</dbReference>
<keyword evidence="13" id="KW-1185">Reference proteome</keyword>
<dbReference type="GO" id="GO:0046872">
    <property type="term" value="F:metal ion binding"/>
    <property type="evidence" value="ECO:0007669"/>
    <property type="project" value="UniProtKB-KW"/>
</dbReference>
<keyword evidence="4" id="KW-0540">Nuclease</keyword>
<evidence type="ECO:0000256" key="1">
    <source>
        <dbReference type="ARBA" id="ARBA00001936"/>
    </source>
</evidence>